<proteinExistence type="inferred from homology"/>
<keyword evidence="2" id="KW-0645">Protease</keyword>
<feature type="non-terminal residue" evidence="8">
    <location>
        <position position="150"/>
    </location>
</feature>
<evidence type="ECO:0000256" key="5">
    <source>
        <dbReference type="ARBA" id="ARBA00022833"/>
    </source>
</evidence>
<evidence type="ECO:0000256" key="1">
    <source>
        <dbReference type="ARBA" id="ARBA00007261"/>
    </source>
</evidence>
<gene>
    <name evidence="8" type="primary">Nrdc_12</name>
    <name evidence="8" type="ORF">G6Z76_0003857</name>
</gene>
<dbReference type="EMBL" id="JAANIC010001734">
    <property type="protein sequence ID" value="KAG5346185.1"/>
    <property type="molecule type" value="Genomic_DNA"/>
</dbReference>
<dbReference type="GO" id="GO:0008237">
    <property type="term" value="F:metallopeptidase activity"/>
    <property type="evidence" value="ECO:0007669"/>
    <property type="project" value="UniProtKB-KW"/>
</dbReference>
<keyword evidence="3" id="KW-0479">Metal-binding</keyword>
<dbReference type="AlphaFoldDB" id="A0A836K7L6"/>
<reference evidence="8" key="1">
    <citation type="submission" date="2020-03" db="EMBL/GenBank/DDBJ databases">
        <title>Relaxed selection underlies rapid genomic changes in the transitions from sociality to social parasitism in ants.</title>
        <authorList>
            <person name="Bi X."/>
        </authorList>
    </citation>
    <scope>NUCLEOTIDE SEQUENCE</scope>
    <source>
        <strain evidence="8">BGI-DK2014a</strain>
        <tissue evidence="8">Whole body</tissue>
    </source>
</reference>
<feature type="domain" description="Peptidase M16 N-terminal" evidence="7">
    <location>
        <begin position="1"/>
        <end position="69"/>
    </location>
</feature>
<dbReference type="GO" id="GO:0046872">
    <property type="term" value="F:metal ion binding"/>
    <property type="evidence" value="ECO:0007669"/>
    <property type="project" value="UniProtKB-KW"/>
</dbReference>
<dbReference type="PANTHER" id="PTHR43690:SF18">
    <property type="entry name" value="INSULIN-DEGRADING ENZYME-RELATED"/>
    <property type="match status" value="1"/>
</dbReference>
<name>A0A836K7L6_9HYME</name>
<dbReference type="GO" id="GO:0006508">
    <property type="term" value="P:proteolysis"/>
    <property type="evidence" value="ECO:0007669"/>
    <property type="project" value="UniProtKB-KW"/>
</dbReference>
<evidence type="ECO:0000259" key="7">
    <source>
        <dbReference type="Pfam" id="PF00675"/>
    </source>
</evidence>
<keyword evidence="6" id="KW-0482">Metalloprotease</keyword>
<keyword evidence="9" id="KW-1185">Reference proteome</keyword>
<evidence type="ECO:0000313" key="9">
    <source>
        <dbReference type="Proteomes" id="UP000669903"/>
    </source>
</evidence>
<organism evidence="8 9">
    <name type="scientific">Acromyrmex charruanus</name>
    <dbReference type="NCBI Taxonomy" id="2715315"/>
    <lineage>
        <taxon>Eukaryota</taxon>
        <taxon>Metazoa</taxon>
        <taxon>Ecdysozoa</taxon>
        <taxon>Arthropoda</taxon>
        <taxon>Hexapoda</taxon>
        <taxon>Insecta</taxon>
        <taxon>Pterygota</taxon>
        <taxon>Neoptera</taxon>
        <taxon>Endopterygota</taxon>
        <taxon>Hymenoptera</taxon>
        <taxon>Apocrita</taxon>
        <taxon>Aculeata</taxon>
        <taxon>Formicoidea</taxon>
        <taxon>Formicidae</taxon>
        <taxon>Myrmicinae</taxon>
        <taxon>Acromyrmex</taxon>
    </lineage>
</organism>
<evidence type="ECO:0000256" key="4">
    <source>
        <dbReference type="ARBA" id="ARBA00022801"/>
    </source>
</evidence>
<sequence>DCEHTRFYFDIPEKQLEPALDRFVQFFIKPLMKKDAITREREIIQDDVDDDKLYEELHKFRERHYSAHRMMLAIQARLLLDTLEMYVVTCFGGILSNWLPSLNFSKFKGGISFDIVAFKKMYKVKSISAISQVCNLDTCILKKLRILKCI</sequence>
<dbReference type="Gene3D" id="3.30.830.10">
    <property type="entry name" value="Metalloenzyme, LuxS/M16 peptidase-like"/>
    <property type="match status" value="2"/>
</dbReference>
<dbReference type="InterPro" id="IPR050626">
    <property type="entry name" value="Peptidase_M16"/>
</dbReference>
<evidence type="ECO:0000256" key="6">
    <source>
        <dbReference type="ARBA" id="ARBA00023049"/>
    </source>
</evidence>
<protein>
    <submittedName>
        <fullName evidence="8">NRDC protein</fullName>
    </submittedName>
</protein>
<dbReference type="SUPFAM" id="SSF63411">
    <property type="entry name" value="LuxS/MPP-like metallohydrolase"/>
    <property type="match status" value="1"/>
</dbReference>
<comment type="caution">
    <text evidence="8">The sequence shown here is derived from an EMBL/GenBank/DDBJ whole genome shotgun (WGS) entry which is preliminary data.</text>
</comment>
<evidence type="ECO:0000256" key="3">
    <source>
        <dbReference type="ARBA" id="ARBA00022723"/>
    </source>
</evidence>
<dbReference type="Proteomes" id="UP000669903">
    <property type="component" value="Unassembled WGS sequence"/>
</dbReference>
<dbReference type="PANTHER" id="PTHR43690">
    <property type="entry name" value="NARDILYSIN"/>
    <property type="match status" value="1"/>
</dbReference>
<dbReference type="InterPro" id="IPR011249">
    <property type="entry name" value="Metalloenz_LuxS/M16"/>
</dbReference>
<accession>A0A836K7L6</accession>
<evidence type="ECO:0000256" key="2">
    <source>
        <dbReference type="ARBA" id="ARBA00022670"/>
    </source>
</evidence>
<keyword evidence="5" id="KW-0862">Zinc</keyword>
<feature type="non-terminal residue" evidence="8">
    <location>
        <position position="1"/>
    </location>
</feature>
<comment type="similarity">
    <text evidence="1">Belongs to the peptidase M16 family.</text>
</comment>
<dbReference type="InterPro" id="IPR011765">
    <property type="entry name" value="Pept_M16_N"/>
</dbReference>
<dbReference type="Pfam" id="PF00675">
    <property type="entry name" value="Peptidase_M16"/>
    <property type="match status" value="1"/>
</dbReference>
<keyword evidence="4" id="KW-0378">Hydrolase</keyword>
<evidence type="ECO:0000313" key="8">
    <source>
        <dbReference type="EMBL" id="KAG5346185.1"/>
    </source>
</evidence>